<dbReference type="PANTHER" id="PTHR40515">
    <property type="entry name" value="CILIA- AND FLAGELLA-ASSOCIATED PROTEIN 157"/>
    <property type="match status" value="1"/>
</dbReference>
<organism evidence="2 3">
    <name type="scientific">Perkinsus olseni</name>
    <name type="common">Perkinsus atlanticus</name>
    <dbReference type="NCBI Taxonomy" id="32597"/>
    <lineage>
        <taxon>Eukaryota</taxon>
        <taxon>Sar</taxon>
        <taxon>Alveolata</taxon>
        <taxon>Perkinsozoa</taxon>
        <taxon>Perkinsea</taxon>
        <taxon>Perkinsida</taxon>
        <taxon>Perkinsidae</taxon>
        <taxon>Perkinsus</taxon>
    </lineage>
</organism>
<dbReference type="PANTHER" id="PTHR40515:SF1">
    <property type="entry name" value="CILIA- AND FLAGELLA-ASSOCIATED PROTEIN 157"/>
    <property type="match status" value="1"/>
</dbReference>
<reference evidence="2 3" key="1">
    <citation type="submission" date="2020-04" db="EMBL/GenBank/DDBJ databases">
        <title>Perkinsus olseni comparative genomics.</title>
        <authorList>
            <person name="Bogema D.R."/>
        </authorList>
    </citation>
    <scope>NUCLEOTIDE SEQUENCE [LARGE SCALE GENOMIC DNA]</scope>
    <source>
        <strain evidence="2">ATCC PRA-31</strain>
    </source>
</reference>
<evidence type="ECO:0000313" key="2">
    <source>
        <dbReference type="EMBL" id="KAF4659240.1"/>
    </source>
</evidence>
<evidence type="ECO:0000313" key="3">
    <source>
        <dbReference type="Proteomes" id="UP000572268"/>
    </source>
</evidence>
<comment type="caution">
    <text evidence="2">The sequence shown here is derived from an EMBL/GenBank/DDBJ whole genome shotgun (WGS) entry which is preliminary data.</text>
</comment>
<dbReference type="AlphaFoldDB" id="A0A7J6LJQ9"/>
<evidence type="ECO:0000256" key="1">
    <source>
        <dbReference type="SAM" id="MobiDB-lite"/>
    </source>
</evidence>
<feature type="compositionally biased region" description="Basic and acidic residues" evidence="1">
    <location>
        <begin position="394"/>
        <end position="431"/>
    </location>
</feature>
<name>A0A7J6LJQ9_PEROL</name>
<sequence length="865" mass="95901">MADFIVDPATAMQSTYTKIDMPFKFSDKSEARTSYRRRLLVEDGDDTPLAVIPREDSVFGKVDREFDGEIDAEILGVPSGARVLEIHSQLQKVSDDLNDMVEDLLEEREKDFFLAYRTHMFTVQRELTSLKNLSDSNETKGRRVQKVRSLEAELQWFTAEALRLDDLCKKHQKRLERFRGNVQELEDDRAFLEEEITASRTEFKALKNAVGQAQTAVERREDRARSGGIPGDTESRAERDSRGREQHSIGPEQSTDTLQEGELRERYDQVVEDLSRSIRTEKAAINRLRDDAGDKMRESSIAQPGPVEGLADIFTRCVDEEAYHWNDSGAANTQPRHRRFCTCVHSRVALHACVRWTSPIADVAHILSDHPGKPFKARPPAGTISLRRAWGIRPTEDGERGVKRQRESREAAGSEPIRRDLVNEYEEEHRGTSSSSASRADAVEDNSNAPPSNVDVTGAASSSTAAARASLVPTLTRGGSLRNQEKILSEIAALRESVDKVLEGEAAKRFKGGFVSAVKSISPNFRVCWLSNQVICTICESNKHRIHTSDLPAQLDRVGRFDIGTTGAAPVAARRRTIIDSLKDHEATVTHRRCSELAQRSVDDQNRRTEMNIARVAYITVVEGDSFARFERSVANLALAGSPVGDINHSRKFLSTFAKAMKKELLDRLVHVLTSPQRCFGSRPTPLGIATDKVTLARRTLQPVSISGIVGGKTQAYLIGAPPAVDKSGRGLVSLLVHTVEGAGISKHHLRSHCVNLSTDGEYVNLRAGNRLAEELDIDYSDDGSSQIFHGWDVAHRLELAHQDAHREVDLRGTLHAEIQGKVGKDFERTREAAGELGVRFYSPVASRHFPTAELGGAAQSGGSY</sequence>
<dbReference type="EMBL" id="JABANN010000439">
    <property type="protein sequence ID" value="KAF4659240.1"/>
    <property type="molecule type" value="Genomic_DNA"/>
</dbReference>
<feature type="region of interest" description="Disordered" evidence="1">
    <location>
        <begin position="208"/>
        <end position="264"/>
    </location>
</feature>
<feature type="region of interest" description="Disordered" evidence="1">
    <location>
        <begin position="370"/>
        <end position="461"/>
    </location>
</feature>
<feature type="compositionally biased region" description="Basic and acidic residues" evidence="1">
    <location>
        <begin position="233"/>
        <end position="247"/>
    </location>
</feature>
<dbReference type="Proteomes" id="UP000572268">
    <property type="component" value="Unassembled WGS sequence"/>
</dbReference>
<accession>A0A7J6LJQ9</accession>
<gene>
    <name evidence="2" type="ORF">FOL46_006657</name>
</gene>
<protein>
    <submittedName>
        <fullName evidence="2">Uncharacterized protein</fullName>
    </submittedName>
</protein>
<feature type="compositionally biased region" description="Polar residues" evidence="1">
    <location>
        <begin position="445"/>
        <end position="455"/>
    </location>
</feature>
<proteinExistence type="predicted"/>